<dbReference type="GO" id="GO:0022857">
    <property type="term" value="F:transmembrane transporter activity"/>
    <property type="evidence" value="ECO:0007669"/>
    <property type="project" value="InterPro"/>
</dbReference>
<evidence type="ECO:0000256" key="17">
    <source>
        <dbReference type="ARBA" id="ARBA00044903"/>
    </source>
</evidence>
<dbReference type="PANTHER" id="PTHR23512">
    <property type="entry name" value="MAJOR FACILITATOR SUPERFAMILY DOMAIN-CONTAINING PROTEIN 1"/>
    <property type="match status" value="1"/>
</dbReference>
<comment type="catalytic activity">
    <reaction evidence="12">
        <text>L-lysyl-L-alpha-amino acid(out) = L-lysyl-L-alpha-amino acid(in)</text>
        <dbReference type="Rhea" id="RHEA:79387"/>
        <dbReference type="ChEBI" id="CHEBI:229965"/>
    </reaction>
</comment>
<reference evidence="27" key="1">
    <citation type="journal article" date="2020" name="Fungal Divers.">
        <title>Resolving the Mortierellaceae phylogeny through synthesis of multi-gene phylogenetics and phylogenomics.</title>
        <authorList>
            <person name="Vandepol N."/>
            <person name="Liber J."/>
            <person name="Desiro A."/>
            <person name="Na H."/>
            <person name="Kennedy M."/>
            <person name="Barry K."/>
            <person name="Grigoriev I.V."/>
            <person name="Miller A.N."/>
            <person name="O'Donnell K."/>
            <person name="Stajich J.E."/>
            <person name="Bonito G."/>
        </authorList>
    </citation>
    <scope>NUCLEOTIDE SEQUENCE</scope>
    <source>
        <strain evidence="27">NVP1</strain>
    </source>
</reference>
<dbReference type="PANTHER" id="PTHR23512:SF3">
    <property type="entry name" value="MAJOR FACILITATOR SUPERFAMILY DOMAIN-CONTAINING PROTEIN 1"/>
    <property type="match status" value="1"/>
</dbReference>
<comment type="catalytic activity">
    <reaction evidence="15">
        <text>L-arginyl-L-alpha-amino acid(out) = L-arginyl-L-alpha-amino acid(in)</text>
        <dbReference type="Rhea" id="RHEA:79371"/>
        <dbReference type="ChEBI" id="CHEBI:84315"/>
    </reaction>
</comment>
<dbReference type="Gene3D" id="1.20.1250.20">
    <property type="entry name" value="MFS general substrate transporter like domains"/>
    <property type="match status" value="2"/>
</dbReference>
<feature type="region of interest" description="Disordered" evidence="25">
    <location>
        <begin position="711"/>
        <end position="760"/>
    </location>
</feature>
<comment type="catalytic activity">
    <reaction evidence="18">
        <text>L-histidyl-L-alpha-amino acid(out) = L-histidyl-L-alpha-amino acid(in)</text>
        <dbReference type="Rhea" id="RHEA:79379"/>
        <dbReference type="ChEBI" id="CHEBI:229964"/>
    </reaction>
</comment>
<evidence type="ECO:0000256" key="14">
    <source>
        <dbReference type="ARBA" id="ARBA00044898"/>
    </source>
</evidence>
<keyword evidence="5 26" id="KW-1133">Transmembrane helix</keyword>
<comment type="catalytic activity">
    <reaction evidence="17">
        <text>L-arginyl-glycine(out) = L-arginyl-glycine(in)</text>
        <dbReference type="Rhea" id="RHEA:79391"/>
        <dbReference type="ChEBI" id="CHEBI:229955"/>
    </reaction>
</comment>
<feature type="compositionally biased region" description="Acidic residues" evidence="25">
    <location>
        <begin position="719"/>
        <end position="728"/>
    </location>
</feature>
<feature type="compositionally biased region" description="Low complexity" evidence="25">
    <location>
        <begin position="509"/>
        <end position="519"/>
    </location>
</feature>
<evidence type="ECO:0000256" key="26">
    <source>
        <dbReference type="SAM" id="Phobius"/>
    </source>
</evidence>
<sequence>MVLHQAPSNDGTLANDSVSSSSNTVDGYDDGNDSLEPPLGSQLESFPPLFITRSNVLNSPSVRVEPVQPSDSSHNARRWFILSLSCLLLFGNYFAYDNPAALNTQLQEYLGLPYNEYQYLLSTLYSVYSLPNTVLPFLFGHMVDRFGPQRVLLGLSGCVCLGQTIFAIGVEKRQIWMMLAGRAIFGVGGESCGVAQASMTTMHFRDTVSTRYLTPAISRDEDANTPMDRPPILNRLPGMLRREASFTESVHSVRYAPGYSKSGIRPSLHILTDQATLEHSNRHLWWHHWWDDMRFFPLTFWLLCALTVLLYGTVVPFNNIASDFLQSKWYPGNPRKATAVMGIPDTLGAVLVPAFGIVVDRYGGRASTLIASALIMIIVHSTLAFTTLSPIYAFTLLGIAYTMYGVALWPSIACVVTSELHLGKGYGISSSFLNISLTLVPPIVASIRVNSEDFLPVEIFFISMGIYGVLVGFVLKQIDYRDGGALEAPEIEVEVPVIVPQAAVSTSASVAPSPAMSHSARMKGTKRKQRPKLSVLHSPMSEWSPRDGYMGRSLTSKSQRATDEDSVRGRTKSIGSPYTGSPASSVMGRTRRWIDRPLLQRTLTRVGSPLLQQYSSSPHYGSFSSPSIVTMGGDAPWDDEEAAHRSAGLNGYGVTQHPILYNPLRGSSGSFRVNRNARPVAFGEGEEGRIYLDGQEVEMGFDEQGYDFEDELSNTVNGDDQDKDLEDGPDAHEETGEVPPLSRSQSRDESFPKHIASDAN</sequence>
<dbReference type="EMBL" id="JAAAUY010000265">
    <property type="protein sequence ID" value="KAF9332347.1"/>
    <property type="molecule type" value="Genomic_DNA"/>
</dbReference>
<evidence type="ECO:0000256" key="13">
    <source>
        <dbReference type="ARBA" id="ARBA00044893"/>
    </source>
</evidence>
<keyword evidence="3" id="KW-0813">Transport</keyword>
<protein>
    <recommendedName>
        <fullName evidence="21">Lysosomal dipeptide transporter MFSD1</fullName>
    </recommendedName>
    <alternativeName>
        <fullName evidence="22">Major facilitator superfamily domain-containing protein 1</fullName>
    </alternativeName>
</protein>
<comment type="similarity">
    <text evidence="2">Belongs to the major facilitator superfamily.</text>
</comment>
<keyword evidence="4 26" id="KW-0812">Transmembrane</keyword>
<comment type="subcellular location">
    <subcellularLocation>
        <location evidence="1">Lysosome membrane</location>
        <topology evidence="1">Multi-pass membrane protein</topology>
    </subcellularLocation>
</comment>
<feature type="transmembrane region" description="Helical" evidence="26">
    <location>
        <begin position="116"/>
        <end position="139"/>
    </location>
</feature>
<evidence type="ECO:0000256" key="25">
    <source>
        <dbReference type="SAM" id="MobiDB-lite"/>
    </source>
</evidence>
<evidence type="ECO:0000256" key="10">
    <source>
        <dbReference type="ARBA" id="ARBA00044881"/>
    </source>
</evidence>
<evidence type="ECO:0000256" key="23">
    <source>
        <dbReference type="ARBA" id="ARBA00045709"/>
    </source>
</evidence>
<name>A0A9P5VMJ9_9FUNG</name>
<comment type="catalytic activity">
    <reaction evidence="13">
        <text>L-alpha-aminoacyl-L-lysine(out) = L-alpha-aminoacyl-L-lysine(in)</text>
        <dbReference type="Rhea" id="RHEA:79383"/>
        <dbReference type="ChEBI" id="CHEBI:229966"/>
    </reaction>
</comment>
<comment type="catalytic activity">
    <reaction evidence="14">
        <text>L-aspartyl-L-lysine(out) = L-aspartyl-L-lysine(in)</text>
        <dbReference type="Rhea" id="RHEA:79411"/>
        <dbReference type="ChEBI" id="CHEBI:229953"/>
    </reaction>
</comment>
<keyword evidence="6 26" id="KW-0472">Membrane</keyword>
<gene>
    <name evidence="27" type="ORF">BG006_004770</name>
</gene>
<keyword evidence="28" id="KW-1185">Reference proteome</keyword>
<feature type="compositionally biased region" description="Basic and acidic residues" evidence="25">
    <location>
        <begin position="745"/>
        <end position="760"/>
    </location>
</feature>
<evidence type="ECO:0000256" key="19">
    <source>
        <dbReference type="ARBA" id="ARBA00044919"/>
    </source>
</evidence>
<evidence type="ECO:0000256" key="22">
    <source>
        <dbReference type="ARBA" id="ARBA00045018"/>
    </source>
</evidence>
<evidence type="ECO:0000256" key="1">
    <source>
        <dbReference type="ARBA" id="ARBA00004155"/>
    </source>
</evidence>
<feature type="region of interest" description="Disordered" evidence="25">
    <location>
        <begin position="1"/>
        <end position="37"/>
    </location>
</feature>
<feature type="compositionally biased region" description="Polar residues" evidence="25">
    <location>
        <begin position="573"/>
        <end position="584"/>
    </location>
</feature>
<evidence type="ECO:0000256" key="11">
    <source>
        <dbReference type="ARBA" id="ARBA00044884"/>
    </source>
</evidence>
<feature type="transmembrane region" description="Helical" evidence="26">
    <location>
        <begin position="428"/>
        <end position="448"/>
    </location>
</feature>
<feature type="region of interest" description="Disordered" evidence="25">
    <location>
        <begin position="509"/>
        <end position="586"/>
    </location>
</feature>
<evidence type="ECO:0000313" key="27">
    <source>
        <dbReference type="EMBL" id="KAF9332347.1"/>
    </source>
</evidence>
<organism evidence="27 28">
    <name type="scientific">Podila minutissima</name>
    <dbReference type="NCBI Taxonomy" id="64525"/>
    <lineage>
        <taxon>Eukaryota</taxon>
        <taxon>Fungi</taxon>
        <taxon>Fungi incertae sedis</taxon>
        <taxon>Mucoromycota</taxon>
        <taxon>Mortierellomycotina</taxon>
        <taxon>Mortierellomycetes</taxon>
        <taxon>Mortierellales</taxon>
        <taxon>Mortierellaceae</taxon>
        <taxon>Podila</taxon>
    </lineage>
</organism>
<comment type="catalytic activity">
    <reaction evidence="8">
        <text>L-lysyl-L-alanine(out) = L-lysyl-L-alanine(in)</text>
        <dbReference type="Rhea" id="RHEA:79399"/>
        <dbReference type="ChEBI" id="CHEBI:229954"/>
    </reaction>
</comment>
<evidence type="ECO:0000256" key="12">
    <source>
        <dbReference type="ARBA" id="ARBA00044891"/>
    </source>
</evidence>
<evidence type="ECO:0000256" key="8">
    <source>
        <dbReference type="ARBA" id="ARBA00044876"/>
    </source>
</evidence>
<feature type="transmembrane region" description="Helical" evidence="26">
    <location>
        <begin position="366"/>
        <end position="385"/>
    </location>
</feature>
<feature type="transmembrane region" description="Helical" evidence="26">
    <location>
        <begin position="79"/>
        <end position="96"/>
    </location>
</feature>
<evidence type="ECO:0000256" key="24">
    <source>
        <dbReference type="ARBA" id="ARBA00046376"/>
    </source>
</evidence>
<feature type="transmembrane region" description="Helical" evidence="26">
    <location>
        <begin position="337"/>
        <end position="359"/>
    </location>
</feature>
<evidence type="ECO:0000256" key="21">
    <source>
        <dbReference type="ARBA" id="ARBA00044985"/>
    </source>
</evidence>
<evidence type="ECO:0000256" key="4">
    <source>
        <dbReference type="ARBA" id="ARBA00022692"/>
    </source>
</evidence>
<accession>A0A9P5VMJ9</accession>
<comment type="catalytic activity">
    <reaction evidence="19">
        <text>L-alanyl-L-lysine(out) = L-alanyl-L-lysine(in)</text>
        <dbReference type="Rhea" id="RHEA:79415"/>
        <dbReference type="ChEBI" id="CHEBI:192470"/>
    </reaction>
</comment>
<dbReference type="InterPro" id="IPR052187">
    <property type="entry name" value="MFSD1"/>
</dbReference>
<feature type="transmembrane region" description="Helical" evidence="26">
    <location>
        <begin position="295"/>
        <end position="317"/>
    </location>
</feature>
<feature type="transmembrane region" description="Helical" evidence="26">
    <location>
        <begin position="151"/>
        <end position="169"/>
    </location>
</feature>
<dbReference type="Proteomes" id="UP000696485">
    <property type="component" value="Unassembled WGS sequence"/>
</dbReference>
<dbReference type="Pfam" id="PF07690">
    <property type="entry name" value="MFS_1"/>
    <property type="match status" value="1"/>
</dbReference>
<evidence type="ECO:0000256" key="9">
    <source>
        <dbReference type="ARBA" id="ARBA00044878"/>
    </source>
</evidence>
<feature type="compositionally biased region" description="Basic residues" evidence="25">
    <location>
        <begin position="520"/>
        <end position="531"/>
    </location>
</feature>
<feature type="transmembrane region" description="Helical" evidence="26">
    <location>
        <begin position="391"/>
        <end position="416"/>
    </location>
</feature>
<evidence type="ECO:0000256" key="18">
    <source>
        <dbReference type="ARBA" id="ARBA00044912"/>
    </source>
</evidence>
<comment type="catalytic activity">
    <reaction evidence="10">
        <text>L-alpha-aminoacyl-L-arginine(out) = L-alpha-aminoacyl-L-arginine(in)</text>
        <dbReference type="Rhea" id="RHEA:79367"/>
        <dbReference type="ChEBI" id="CHEBI:229968"/>
    </reaction>
</comment>
<comment type="catalytic activity">
    <reaction evidence="9">
        <text>L-histidyl-glycine(out) = L-histidyl-glycine(in)</text>
        <dbReference type="Rhea" id="RHEA:79395"/>
        <dbReference type="ChEBI" id="CHEBI:229957"/>
    </reaction>
</comment>
<feature type="compositionally biased region" description="Polar residues" evidence="25">
    <location>
        <begin position="1"/>
        <end position="16"/>
    </location>
</feature>
<evidence type="ECO:0000313" key="28">
    <source>
        <dbReference type="Proteomes" id="UP000696485"/>
    </source>
</evidence>
<evidence type="ECO:0000256" key="15">
    <source>
        <dbReference type="ARBA" id="ARBA00044899"/>
    </source>
</evidence>
<evidence type="ECO:0000256" key="7">
    <source>
        <dbReference type="ARBA" id="ARBA00023228"/>
    </source>
</evidence>
<dbReference type="InterPro" id="IPR011701">
    <property type="entry name" value="MFS"/>
</dbReference>
<evidence type="ECO:0000256" key="20">
    <source>
        <dbReference type="ARBA" id="ARBA00044924"/>
    </source>
</evidence>
<dbReference type="SUPFAM" id="SSF103473">
    <property type="entry name" value="MFS general substrate transporter"/>
    <property type="match status" value="1"/>
</dbReference>
<evidence type="ECO:0000256" key="16">
    <source>
        <dbReference type="ARBA" id="ARBA00044900"/>
    </source>
</evidence>
<evidence type="ECO:0000256" key="6">
    <source>
        <dbReference type="ARBA" id="ARBA00023136"/>
    </source>
</evidence>
<evidence type="ECO:0000256" key="3">
    <source>
        <dbReference type="ARBA" id="ARBA00022448"/>
    </source>
</evidence>
<comment type="catalytic activity">
    <reaction evidence="11">
        <text>L-alpha-aminoacyl-L-histidine(out) = L-alpha-aminoacyl-L-histidine(in)</text>
        <dbReference type="Rhea" id="RHEA:79375"/>
        <dbReference type="ChEBI" id="CHEBI:229967"/>
    </reaction>
</comment>
<comment type="catalytic activity">
    <reaction evidence="20">
        <text>L-lysyl-glycine(out) = L-lysyl-glycine(in)</text>
        <dbReference type="Rhea" id="RHEA:79407"/>
        <dbReference type="ChEBI" id="CHEBI:191202"/>
    </reaction>
</comment>
<proteinExistence type="inferred from homology"/>
<comment type="function">
    <text evidence="23">Lysosomal dipeptide uniporter that selectively exports lysine, arginine or histidine-containing dipeptides with a net positive charge from the lysosome lumen into the cytosol. Could play a role in a specific type of protein O-glycosylation indirectly regulating macrophages migration and tissue invasion. Also essential for liver homeostasis.</text>
</comment>
<comment type="subunit">
    <text evidence="24">Homodimer. Interacts with lysosomal protein GLMP (via lumenal domain); the interaction starts while both proteins are still in the endoplasmic reticulum and is required for stabilization of MFSD1 in lysosomes but has no direct effect on its targeting to lysosomes or transporter activity.</text>
</comment>
<dbReference type="AlphaFoldDB" id="A0A9P5VMJ9"/>
<comment type="catalytic activity">
    <reaction evidence="16">
        <text>L-lysyl-L-lysine(out) = L-lysyl-L-lysine(in)</text>
        <dbReference type="Rhea" id="RHEA:79403"/>
        <dbReference type="ChEBI" id="CHEBI:229956"/>
    </reaction>
</comment>
<keyword evidence="7" id="KW-0458">Lysosome</keyword>
<comment type="caution">
    <text evidence="27">The sequence shown here is derived from an EMBL/GenBank/DDBJ whole genome shotgun (WGS) entry which is preliminary data.</text>
</comment>
<dbReference type="InterPro" id="IPR036259">
    <property type="entry name" value="MFS_trans_sf"/>
</dbReference>
<feature type="transmembrane region" description="Helical" evidence="26">
    <location>
        <begin position="454"/>
        <end position="475"/>
    </location>
</feature>
<evidence type="ECO:0000256" key="2">
    <source>
        <dbReference type="ARBA" id="ARBA00008335"/>
    </source>
</evidence>
<evidence type="ECO:0000256" key="5">
    <source>
        <dbReference type="ARBA" id="ARBA00022989"/>
    </source>
</evidence>